<dbReference type="Gene3D" id="1.25.40.10">
    <property type="entry name" value="Tetratricopeptide repeat domain"/>
    <property type="match status" value="3"/>
</dbReference>
<name>D7KEJ3_ARALL</name>
<feature type="transmembrane region" description="Helical" evidence="4">
    <location>
        <begin position="31"/>
        <end position="50"/>
    </location>
</feature>
<gene>
    <name evidence="5" type="ORF">ARALYDRAFT_679417</name>
</gene>
<feature type="repeat" description="PPR" evidence="3">
    <location>
        <begin position="414"/>
        <end position="448"/>
    </location>
</feature>
<keyword evidence="4" id="KW-0472">Membrane</keyword>
<dbReference type="AlphaFoldDB" id="D7KEJ3"/>
<dbReference type="NCBIfam" id="TIGR00756">
    <property type="entry name" value="PPR"/>
    <property type="match status" value="6"/>
</dbReference>
<keyword evidence="4" id="KW-1133">Transmembrane helix</keyword>
<feature type="repeat" description="PPR" evidence="3">
    <location>
        <begin position="379"/>
        <end position="413"/>
    </location>
</feature>
<reference evidence="6" key="1">
    <citation type="journal article" date="2011" name="Nat. Genet.">
        <title>The Arabidopsis lyrata genome sequence and the basis of rapid genome size change.</title>
        <authorList>
            <person name="Hu T.T."/>
            <person name="Pattyn P."/>
            <person name="Bakker E.G."/>
            <person name="Cao J."/>
            <person name="Cheng J.-F."/>
            <person name="Clark R.M."/>
            <person name="Fahlgren N."/>
            <person name="Fawcett J.A."/>
            <person name="Grimwood J."/>
            <person name="Gundlach H."/>
            <person name="Haberer G."/>
            <person name="Hollister J.D."/>
            <person name="Ossowski S."/>
            <person name="Ottilar R.P."/>
            <person name="Salamov A.A."/>
            <person name="Schneeberger K."/>
            <person name="Spannagl M."/>
            <person name="Wang X."/>
            <person name="Yang L."/>
            <person name="Nasrallah M.E."/>
            <person name="Bergelson J."/>
            <person name="Carrington J.C."/>
            <person name="Gaut B.S."/>
            <person name="Schmutz J."/>
            <person name="Mayer K.F.X."/>
            <person name="Van de Peer Y."/>
            <person name="Grigoriev I.V."/>
            <person name="Nordborg M."/>
            <person name="Weigel D."/>
            <person name="Guo Y.-L."/>
        </authorList>
    </citation>
    <scope>NUCLEOTIDE SEQUENCE [LARGE SCALE GENOMIC DNA]</scope>
    <source>
        <strain evidence="6">cv. MN47</strain>
    </source>
</reference>
<dbReference type="EMBL" id="GL348713">
    <property type="protein sequence ID" value="EFH66449.1"/>
    <property type="molecule type" value="Genomic_DNA"/>
</dbReference>
<dbReference type="Gramene" id="Al_scaffold_0001_1740">
    <property type="protein sequence ID" value="Al_scaffold_0001_1740"/>
    <property type="gene ID" value="Al_scaffold_0001_1740"/>
</dbReference>
<evidence type="ECO:0000256" key="3">
    <source>
        <dbReference type="PROSITE-ProRule" id="PRU00708"/>
    </source>
</evidence>
<dbReference type="InterPro" id="IPR050872">
    <property type="entry name" value="PPR_P_subfamily"/>
</dbReference>
<evidence type="ECO:0000256" key="2">
    <source>
        <dbReference type="ARBA" id="ARBA00022737"/>
    </source>
</evidence>
<keyword evidence="2" id="KW-0677">Repeat</keyword>
<proteinExistence type="inferred from homology"/>
<dbReference type="Proteomes" id="UP000008694">
    <property type="component" value="Unassembled WGS sequence"/>
</dbReference>
<evidence type="ECO:0000256" key="1">
    <source>
        <dbReference type="ARBA" id="ARBA00007626"/>
    </source>
</evidence>
<dbReference type="eggNOG" id="KOG4197">
    <property type="taxonomic scope" value="Eukaryota"/>
</dbReference>
<feature type="repeat" description="PPR" evidence="3">
    <location>
        <begin position="621"/>
        <end position="655"/>
    </location>
</feature>
<dbReference type="Pfam" id="PF01535">
    <property type="entry name" value="PPR"/>
    <property type="match status" value="2"/>
</dbReference>
<dbReference type="STRING" id="81972.D7KEJ3"/>
<evidence type="ECO:0000313" key="6">
    <source>
        <dbReference type="Proteomes" id="UP000008694"/>
    </source>
</evidence>
<dbReference type="Pfam" id="PF13041">
    <property type="entry name" value="PPR_2"/>
    <property type="match status" value="3"/>
</dbReference>
<keyword evidence="6" id="KW-1185">Reference proteome</keyword>
<evidence type="ECO:0000256" key="4">
    <source>
        <dbReference type="SAM" id="Phobius"/>
    </source>
</evidence>
<dbReference type="HOGENOM" id="CLU_002706_49_17_1"/>
<accession>D7KEJ3</accession>
<dbReference type="InterPro" id="IPR011990">
    <property type="entry name" value="TPR-like_helical_dom_sf"/>
</dbReference>
<dbReference type="PANTHER" id="PTHR46128:SF358">
    <property type="entry name" value="TETRATRICOPEPTIDE REPEAT (TPR)-LIKE SUPERFAMILY PROTEIN"/>
    <property type="match status" value="1"/>
</dbReference>
<sequence>MGEMGKAIGLLLSGTLVYHHCANRNATLLSLLSDVLIVLLSSLAILGLLFRQLNVSVPVDPLEWQISQDTACNIVARLANTVGAAESVLRVAATGHDKRLFVKATLGRIISGVTIAYAGKSIMDLSVTSKMLWRCNWVKQRKKILNTLSFSSVHGQYSLENTAGPRSIASKPLTHDNVYSCLRESPSDLKTLNFFFWCARQNNYFHDDRAFDHMVGVVEKLTREYYSIDRIIEELKVYGCEIKPRVFLLLLEIFWRGHIYDKAIQVYTGMSSFGYVPNTRAMNMMMDVNFKVNLVNGALEIFEGIRFRNFFSFDIALSHFCSRGDLVCVKIVLKRMIGEGFYPNTERFGQILRLCCRTGCVAEAFQVVGLMICSGISVSVNVWSMLVSGFFRSGEPQKAVDLFNKMIQISCFPNLVTYTSLIKGFVDLGMVEEAFTVLSKVQSEGLAPDIVLCNLMIHTFTRLGRFEEARNVFTSLKKRKLVPDQYTFVSILSSLCLSGEFDLVPRITHGIGTDFDLVTGNLLSNCFSKIGYYSYALKVLGIMSNKDLALDCYTYTVYLTALCRGGAPRAAIKMYEIITRENKHLGAHFHSAIIDSLIELGRYNTAIHLFKRCILEKYPLDVVSFTVAIKGLMRAKRIDEACSLCSDMKENGIFPNRRTYRTIISGLCKEKETEKVKKILRECIEEGVELDPNTKFKVFSLLSRYRGDFSEFRSVFEKWKSEFTENMDVSDSDDELFVSVG</sequence>
<comment type="similarity">
    <text evidence="1">Belongs to the PPR family. P subfamily.</text>
</comment>
<dbReference type="SUPFAM" id="SSF48452">
    <property type="entry name" value="TPR-like"/>
    <property type="match status" value="1"/>
</dbReference>
<feature type="repeat" description="PPR" evidence="3">
    <location>
        <begin position="656"/>
        <end position="690"/>
    </location>
</feature>
<feature type="repeat" description="PPR" evidence="3">
    <location>
        <begin position="449"/>
        <end position="483"/>
    </location>
</feature>
<organism evidence="6">
    <name type="scientific">Arabidopsis lyrata subsp. lyrata</name>
    <name type="common">Lyre-leaved rock-cress</name>
    <dbReference type="NCBI Taxonomy" id="81972"/>
    <lineage>
        <taxon>Eukaryota</taxon>
        <taxon>Viridiplantae</taxon>
        <taxon>Streptophyta</taxon>
        <taxon>Embryophyta</taxon>
        <taxon>Tracheophyta</taxon>
        <taxon>Spermatophyta</taxon>
        <taxon>Magnoliopsida</taxon>
        <taxon>eudicotyledons</taxon>
        <taxon>Gunneridae</taxon>
        <taxon>Pentapetalae</taxon>
        <taxon>rosids</taxon>
        <taxon>malvids</taxon>
        <taxon>Brassicales</taxon>
        <taxon>Brassicaceae</taxon>
        <taxon>Camelineae</taxon>
        <taxon>Arabidopsis</taxon>
    </lineage>
</organism>
<evidence type="ECO:0000313" key="5">
    <source>
        <dbReference type="EMBL" id="EFH66449.1"/>
    </source>
</evidence>
<keyword evidence="4" id="KW-0812">Transmembrane</keyword>
<dbReference type="PROSITE" id="PS51375">
    <property type="entry name" value="PPR"/>
    <property type="match status" value="5"/>
</dbReference>
<protein>
    <submittedName>
        <fullName evidence="5">Predicted protein</fullName>
    </submittedName>
</protein>
<dbReference type="PANTHER" id="PTHR46128">
    <property type="entry name" value="MITOCHONDRIAL GROUP I INTRON SPLICING FACTOR CCM1"/>
    <property type="match status" value="1"/>
</dbReference>
<dbReference type="InterPro" id="IPR002885">
    <property type="entry name" value="PPR_rpt"/>
</dbReference>